<dbReference type="InterPro" id="IPR013249">
    <property type="entry name" value="RNA_pol_sigma70_r4_t2"/>
</dbReference>
<dbReference type="InterPro" id="IPR014284">
    <property type="entry name" value="RNA_pol_sigma-70_dom"/>
</dbReference>
<dbReference type="Proteomes" id="UP000199034">
    <property type="component" value="Unassembled WGS sequence"/>
</dbReference>
<feature type="domain" description="RNA polymerase sigma-70 region 2" evidence="5">
    <location>
        <begin position="9"/>
        <end position="77"/>
    </location>
</feature>
<dbReference type="SUPFAM" id="SSF88946">
    <property type="entry name" value="Sigma2 domain of RNA polymerase sigma factors"/>
    <property type="match status" value="1"/>
</dbReference>
<dbReference type="AlphaFoldDB" id="A0A1G6LWG1"/>
<evidence type="ECO:0000256" key="2">
    <source>
        <dbReference type="ARBA" id="ARBA00023015"/>
    </source>
</evidence>
<keyword evidence="8" id="KW-1185">Reference proteome</keyword>
<dbReference type="NCBIfam" id="TIGR02937">
    <property type="entry name" value="sigma70-ECF"/>
    <property type="match status" value="1"/>
</dbReference>
<evidence type="ECO:0000256" key="1">
    <source>
        <dbReference type="ARBA" id="ARBA00010641"/>
    </source>
</evidence>
<dbReference type="PANTHER" id="PTHR43133:SF25">
    <property type="entry name" value="RNA POLYMERASE SIGMA FACTOR RFAY-RELATED"/>
    <property type="match status" value="1"/>
</dbReference>
<evidence type="ECO:0000256" key="4">
    <source>
        <dbReference type="ARBA" id="ARBA00023163"/>
    </source>
</evidence>
<evidence type="ECO:0000313" key="7">
    <source>
        <dbReference type="EMBL" id="SDC47603.1"/>
    </source>
</evidence>
<dbReference type="Pfam" id="PF08281">
    <property type="entry name" value="Sigma70_r4_2"/>
    <property type="match status" value="1"/>
</dbReference>
<dbReference type="GO" id="GO:0016987">
    <property type="term" value="F:sigma factor activity"/>
    <property type="evidence" value="ECO:0007669"/>
    <property type="project" value="UniProtKB-KW"/>
</dbReference>
<keyword evidence="2" id="KW-0805">Transcription regulation</keyword>
<dbReference type="Gene3D" id="1.10.10.10">
    <property type="entry name" value="Winged helix-like DNA-binding domain superfamily/Winged helix DNA-binding domain"/>
    <property type="match status" value="1"/>
</dbReference>
<reference evidence="7 8" key="1">
    <citation type="submission" date="2016-10" db="EMBL/GenBank/DDBJ databases">
        <authorList>
            <person name="de Groot N.N."/>
        </authorList>
    </citation>
    <scope>NUCLEOTIDE SEQUENCE [LARGE SCALE GENOMIC DNA]</scope>
    <source>
        <strain evidence="7 8">CGMCC 4.6858</strain>
    </source>
</reference>
<gene>
    <name evidence="7" type="ORF">SAMN05421872_102381</name>
</gene>
<protein>
    <submittedName>
        <fullName evidence="7">RNA polymerase sigma-70 factor, ECF subfamily</fullName>
    </submittedName>
</protein>
<name>A0A1G6LWG1_9ACTN</name>
<dbReference type="InterPro" id="IPR013324">
    <property type="entry name" value="RNA_pol_sigma_r3/r4-like"/>
</dbReference>
<dbReference type="Pfam" id="PF04542">
    <property type="entry name" value="Sigma70_r2"/>
    <property type="match status" value="1"/>
</dbReference>
<proteinExistence type="inferred from homology"/>
<evidence type="ECO:0000259" key="6">
    <source>
        <dbReference type="Pfam" id="PF08281"/>
    </source>
</evidence>
<evidence type="ECO:0000313" key="8">
    <source>
        <dbReference type="Proteomes" id="UP000199034"/>
    </source>
</evidence>
<dbReference type="InterPro" id="IPR036388">
    <property type="entry name" value="WH-like_DNA-bd_sf"/>
</dbReference>
<dbReference type="SUPFAM" id="SSF88659">
    <property type="entry name" value="Sigma3 and sigma4 domains of RNA polymerase sigma factors"/>
    <property type="match status" value="1"/>
</dbReference>
<accession>A0A1G6LWG1</accession>
<keyword evidence="3" id="KW-0731">Sigma factor</keyword>
<organism evidence="7 8">
    <name type="scientific">Nocardioides lianchengensis</name>
    <dbReference type="NCBI Taxonomy" id="1045774"/>
    <lineage>
        <taxon>Bacteria</taxon>
        <taxon>Bacillati</taxon>
        <taxon>Actinomycetota</taxon>
        <taxon>Actinomycetes</taxon>
        <taxon>Propionibacteriales</taxon>
        <taxon>Nocardioidaceae</taxon>
        <taxon>Nocardioides</taxon>
    </lineage>
</organism>
<dbReference type="GO" id="GO:0006352">
    <property type="term" value="P:DNA-templated transcription initiation"/>
    <property type="evidence" value="ECO:0007669"/>
    <property type="project" value="InterPro"/>
</dbReference>
<dbReference type="Gene3D" id="1.10.1740.10">
    <property type="match status" value="1"/>
</dbReference>
<dbReference type="STRING" id="1045774.SAMN05421872_102381"/>
<dbReference type="EMBL" id="FMZM01000002">
    <property type="protein sequence ID" value="SDC47603.1"/>
    <property type="molecule type" value="Genomic_DNA"/>
</dbReference>
<dbReference type="RefSeq" id="WP_090851833.1">
    <property type="nucleotide sequence ID" value="NZ_FMZM01000002.1"/>
</dbReference>
<dbReference type="OrthoDB" id="4184921at2"/>
<dbReference type="InterPro" id="IPR039425">
    <property type="entry name" value="RNA_pol_sigma-70-like"/>
</dbReference>
<evidence type="ECO:0000259" key="5">
    <source>
        <dbReference type="Pfam" id="PF04542"/>
    </source>
</evidence>
<sequence>MTTHVEQVIERELPDLLAYFTRRVRPVEDAADLLSETLVVLWRRADAVPEEPEAARRWAFGVARKVLATHRRTLRRRAALTDRLRDELSVPNPDGDGDATAALHDALLTLRPLDREIVRLVHWDGFSLVDAAAVLGRRPATVRSRYHRARQALRRRLVDQGALKSVQ</sequence>
<dbReference type="GO" id="GO:0003677">
    <property type="term" value="F:DNA binding"/>
    <property type="evidence" value="ECO:0007669"/>
    <property type="project" value="InterPro"/>
</dbReference>
<feature type="domain" description="RNA polymerase sigma factor 70 region 4 type 2" evidence="6">
    <location>
        <begin position="102"/>
        <end position="153"/>
    </location>
</feature>
<dbReference type="InterPro" id="IPR013325">
    <property type="entry name" value="RNA_pol_sigma_r2"/>
</dbReference>
<comment type="similarity">
    <text evidence="1">Belongs to the sigma-70 factor family. ECF subfamily.</text>
</comment>
<dbReference type="InterPro" id="IPR007627">
    <property type="entry name" value="RNA_pol_sigma70_r2"/>
</dbReference>
<dbReference type="PANTHER" id="PTHR43133">
    <property type="entry name" value="RNA POLYMERASE ECF-TYPE SIGMA FACTO"/>
    <property type="match status" value="1"/>
</dbReference>
<evidence type="ECO:0000256" key="3">
    <source>
        <dbReference type="ARBA" id="ARBA00023082"/>
    </source>
</evidence>
<keyword evidence="4" id="KW-0804">Transcription</keyword>